<keyword evidence="2 3" id="KW-0802">TPR repeat</keyword>
<evidence type="ECO:0000313" key="5">
    <source>
        <dbReference type="Proteomes" id="UP001281447"/>
    </source>
</evidence>
<feature type="repeat" description="TPR" evidence="3">
    <location>
        <begin position="168"/>
        <end position="201"/>
    </location>
</feature>
<keyword evidence="5" id="KW-1185">Reference proteome</keyword>
<dbReference type="SUPFAM" id="SSF48452">
    <property type="entry name" value="TPR-like"/>
    <property type="match status" value="2"/>
</dbReference>
<dbReference type="InterPro" id="IPR011990">
    <property type="entry name" value="TPR-like_helical_dom_sf"/>
</dbReference>
<organism evidence="4 5">
    <name type="scientific">Tigheibacillus halophilus</name>
    <dbReference type="NCBI Taxonomy" id="361280"/>
    <lineage>
        <taxon>Bacteria</taxon>
        <taxon>Bacillati</taxon>
        <taxon>Bacillota</taxon>
        <taxon>Bacilli</taxon>
        <taxon>Bacillales</taxon>
        <taxon>Bacillaceae</taxon>
        <taxon>Tigheibacillus</taxon>
    </lineage>
</organism>
<sequence length="263" mass="30722">MDTIMQAVRLVENNQVEKALEKLENFLPLADEEEKYTIAQLYLQWGYLTESSEILHQLLEIYPEETELRIMLAQIYTELEQDEEAIQQLSMIDADDESYVQALVQLADLYQSQGIFEVAEQKLLTAKRIQPDEKVIDFALGELYYSIGEYQHAIVYYERLGQIEFAEVSITERLAESYASAGKYEEALQFYKESDLKTPDALFKYGITAQQAERSDIAIYTWEKVIHLDPYYHTAYYPLAKAYEEEELLDKAYKTAQKRSRYG</sequence>
<dbReference type="InterPro" id="IPR019734">
    <property type="entry name" value="TPR_rpt"/>
</dbReference>
<evidence type="ECO:0000256" key="2">
    <source>
        <dbReference type="ARBA" id="ARBA00022803"/>
    </source>
</evidence>
<dbReference type="PROSITE" id="PS50005">
    <property type="entry name" value="TPR"/>
    <property type="match status" value="1"/>
</dbReference>
<dbReference type="PANTHER" id="PTHR45586:SF1">
    <property type="entry name" value="LIPOPOLYSACCHARIDE ASSEMBLY PROTEIN B"/>
    <property type="match status" value="1"/>
</dbReference>
<name>A0ABU5CB79_9BACI</name>
<dbReference type="PANTHER" id="PTHR45586">
    <property type="entry name" value="TPR REPEAT-CONTAINING PROTEIN PA4667"/>
    <property type="match status" value="1"/>
</dbReference>
<gene>
    <name evidence="4" type="ORF">RWE15_22495</name>
</gene>
<evidence type="ECO:0000313" key="4">
    <source>
        <dbReference type="EMBL" id="MDY0396567.1"/>
    </source>
</evidence>
<evidence type="ECO:0000256" key="1">
    <source>
        <dbReference type="ARBA" id="ARBA00022737"/>
    </source>
</evidence>
<dbReference type="Gene3D" id="1.25.40.10">
    <property type="entry name" value="Tetratricopeptide repeat domain"/>
    <property type="match status" value="2"/>
</dbReference>
<protein>
    <submittedName>
        <fullName evidence="4">Tetratricopeptide repeat protein</fullName>
    </submittedName>
</protein>
<dbReference type="InterPro" id="IPR051012">
    <property type="entry name" value="CellSynth/LPSAsmb/PSIAsmb"/>
</dbReference>
<dbReference type="Proteomes" id="UP001281447">
    <property type="component" value="Unassembled WGS sequence"/>
</dbReference>
<dbReference type="EMBL" id="JAWDIP010000004">
    <property type="protein sequence ID" value="MDY0396567.1"/>
    <property type="molecule type" value="Genomic_DNA"/>
</dbReference>
<proteinExistence type="predicted"/>
<accession>A0ABU5CB79</accession>
<comment type="caution">
    <text evidence="4">The sequence shown here is derived from an EMBL/GenBank/DDBJ whole genome shotgun (WGS) entry which is preliminary data.</text>
</comment>
<keyword evidence="1" id="KW-0677">Repeat</keyword>
<evidence type="ECO:0000256" key="3">
    <source>
        <dbReference type="PROSITE-ProRule" id="PRU00339"/>
    </source>
</evidence>
<dbReference type="Pfam" id="PF14559">
    <property type="entry name" value="TPR_19"/>
    <property type="match status" value="1"/>
</dbReference>
<reference evidence="4 5" key="1">
    <citation type="submission" date="2023-10" db="EMBL/GenBank/DDBJ databases">
        <title>Virgibacillus halophilus 5B73C genome.</title>
        <authorList>
            <person name="Miliotis G."/>
            <person name="Sengupta P."/>
            <person name="Hameed A."/>
            <person name="Chuvochina M."/>
            <person name="Mcdonagh F."/>
            <person name="Simpson A.C."/>
            <person name="Singh N.K."/>
            <person name="Rekha P.D."/>
            <person name="Raman K."/>
            <person name="Hugenholtz P."/>
            <person name="Venkateswaran K."/>
        </authorList>
    </citation>
    <scope>NUCLEOTIDE SEQUENCE [LARGE SCALE GENOMIC DNA]</scope>
    <source>
        <strain evidence="4 5">5B73C</strain>
    </source>
</reference>
<dbReference type="Pfam" id="PF13176">
    <property type="entry name" value="TPR_7"/>
    <property type="match status" value="2"/>
</dbReference>